<reference evidence="1 2" key="1">
    <citation type="journal article" date="2006" name="J. Bacteriol.">
        <title>Living with genome instability: the adaptation of phytoplasmas to diverse environments of their insect and plant hosts.</title>
        <authorList>
            <person name="Bai X."/>
            <person name="Zhang J."/>
            <person name="Ewing A."/>
            <person name="Miller S.A."/>
            <person name="Jancso Radek A."/>
            <person name="Shevchenko D.V."/>
            <person name="Tsukerman K."/>
            <person name="Walunas T."/>
            <person name="Lapidus A."/>
            <person name="Campbell J.W."/>
            <person name="Hogenhout S.A."/>
        </authorList>
    </citation>
    <scope>NUCLEOTIDE SEQUENCE [LARGE SCALE GENOMIC DNA]</scope>
    <source>
        <strain evidence="1 2">AYWB</strain>
    </source>
</reference>
<dbReference type="HOGENOM" id="CLU_2044866_0_0_14"/>
<dbReference type="eggNOG" id="COG0465">
    <property type="taxonomic scope" value="Bacteria"/>
</dbReference>
<evidence type="ECO:0000313" key="1">
    <source>
        <dbReference type="EMBL" id="ABC65465.1"/>
    </source>
</evidence>
<dbReference type="PhylomeDB" id="Q2NJC8"/>
<organism evidence="1 2">
    <name type="scientific">Aster yellows witches'-broom phytoplasma (strain AYWB)</name>
    <dbReference type="NCBI Taxonomy" id="322098"/>
    <lineage>
        <taxon>Bacteria</taxon>
        <taxon>Bacillati</taxon>
        <taxon>Mycoplasmatota</taxon>
        <taxon>Mollicutes</taxon>
        <taxon>Acholeplasmatales</taxon>
        <taxon>Acholeplasmataceae</taxon>
        <taxon>Candidatus Phytoplasma</taxon>
        <taxon>16SrI (Aster yellows group)</taxon>
    </lineage>
</organism>
<accession>Q2NJC8</accession>
<dbReference type="Proteomes" id="UP000001934">
    <property type="component" value="Chromosome"/>
</dbReference>
<dbReference type="STRING" id="322098.AYWB_348"/>
<evidence type="ECO:0000313" key="2">
    <source>
        <dbReference type="Proteomes" id="UP000001934"/>
    </source>
</evidence>
<gene>
    <name evidence="1" type="ordered locus">AYWB_348</name>
</gene>
<dbReference type="AlphaFoldDB" id="Q2NJC8"/>
<keyword evidence="2" id="KW-1185">Reference proteome</keyword>
<dbReference type="EMBL" id="CP000061">
    <property type="protein sequence ID" value="ABC65465.1"/>
    <property type="molecule type" value="Genomic_DNA"/>
</dbReference>
<dbReference type="KEGG" id="ayw:AYWB_348"/>
<proteinExistence type="predicted"/>
<name>Q2NJC8_AYWBP</name>
<sequence length="120" mass="14270">MLPSDLEEALKLKLKINPDYQQTKQRREACENQYYQWSQGINQYLAKSKDETKIECHYTFDGLNGINYYRQQHSQTKTDLENTTKKLTQIHQENKILKNTNKQSKTKTKKSLILKIKCKD</sequence>
<protein>
    <submittedName>
        <fullName evidence="1">Uncharacterized protein</fullName>
    </submittedName>
</protein>